<organism evidence="1">
    <name type="scientific">Arundo donax</name>
    <name type="common">Giant reed</name>
    <name type="synonym">Donax arundinaceus</name>
    <dbReference type="NCBI Taxonomy" id="35708"/>
    <lineage>
        <taxon>Eukaryota</taxon>
        <taxon>Viridiplantae</taxon>
        <taxon>Streptophyta</taxon>
        <taxon>Embryophyta</taxon>
        <taxon>Tracheophyta</taxon>
        <taxon>Spermatophyta</taxon>
        <taxon>Magnoliopsida</taxon>
        <taxon>Liliopsida</taxon>
        <taxon>Poales</taxon>
        <taxon>Poaceae</taxon>
        <taxon>PACMAD clade</taxon>
        <taxon>Arundinoideae</taxon>
        <taxon>Arundineae</taxon>
        <taxon>Arundo</taxon>
    </lineage>
</organism>
<sequence length="34" mass="3839">MLAIVTLCPVLLLHGCVDIYLVWSVFVVTCTRYP</sequence>
<accession>A0A0A8YH01</accession>
<reference evidence="1" key="2">
    <citation type="journal article" date="2015" name="Data Brief">
        <title>Shoot transcriptome of the giant reed, Arundo donax.</title>
        <authorList>
            <person name="Barrero R.A."/>
            <person name="Guerrero F.D."/>
            <person name="Moolhuijzen P."/>
            <person name="Goolsby J.A."/>
            <person name="Tidwell J."/>
            <person name="Bellgard S.E."/>
            <person name="Bellgard M.I."/>
        </authorList>
    </citation>
    <scope>NUCLEOTIDE SEQUENCE</scope>
    <source>
        <tissue evidence="1">Shoot tissue taken approximately 20 cm above the soil surface</tissue>
    </source>
</reference>
<dbReference type="AlphaFoldDB" id="A0A0A8YH01"/>
<protein>
    <submittedName>
        <fullName evidence="1">Uncharacterized protein</fullName>
    </submittedName>
</protein>
<dbReference type="EMBL" id="GBRH01272719">
    <property type="protein sequence ID" value="JAD25176.1"/>
    <property type="molecule type" value="Transcribed_RNA"/>
</dbReference>
<proteinExistence type="predicted"/>
<reference evidence="1" key="1">
    <citation type="submission" date="2014-09" db="EMBL/GenBank/DDBJ databases">
        <authorList>
            <person name="Magalhaes I.L.F."/>
            <person name="Oliveira U."/>
            <person name="Santos F.R."/>
            <person name="Vidigal T.H.D.A."/>
            <person name="Brescovit A.D."/>
            <person name="Santos A.J."/>
        </authorList>
    </citation>
    <scope>NUCLEOTIDE SEQUENCE</scope>
    <source>
        <tissue evidence="1">Shoot tissue taken approximately 20 cm above the soil surface</tissue>
    </source>
</reference>
<name>A0A0A8YH01_ARUDO</name>
<evidence type="ECO:0000313" key="1">
    <source>
        <dbReference type="EMBL" id="JAD25176.1"/>
    </source>
</evidence>